<dbReference type="RefSeq" id="WP_090272703.1">
    <property type="nucleotide sequence ID" value="NZ_LT629748.1"/>
</dbReference>
<reference evidence="7" key="1">
    <citation type="submission" date="2016-10" db="EMBL/GenBank/DDBJ databases">
        <authorList>
            <person name="Varghese N."/>
            <person name="Submissions S."/>
        </authorList>
    </citation>
    <scope>NUCLEOTIDE SEQUENCE [LARGE SCALE GENOMIC DNA]</scope>
    <source>
        <strain evidence="7">2SM5</strain>
    </source>
</reference>
<dbReference type="InterPro" id="IPR000847">
    <property type="entry name" value="LysR_HTH_N"/>
</dbReference>
<dbReference type="Proteomes" id="UP000243426">
    <property type="component" value="Chromosome I"/>
</dbReference>
<dbReference type="InterPro" id="IPR036390">
    <property type="entry name" value="WH_DNA-bd_sf"/>
</dbReference>
<dbReference type="GO" id="GO:0003700">
    <property type="term" value="F:DNA-binding transcription factor activity"/>
    <property type="evidence" value="ECO:0007669"/>
    <property type="project" value="InterPro"/>
</dbReference>
<keyword evidence="4" id="KW-0804">Transcription</keyword>
<keyword evidence="3" id="KW-0238">DNA-binding</keyword>
<accession>A0A1H1QG71</accession>
<comment type="similarity">
    <text evidence="1">Belongs to the LysR transcriptional regulatory family.</text>
</comment>
<evidence type="ECO:0000259" key="5">
    <source>
        <dbReference type="PROSITE" id="PS50931"/>
    </source>
</evidence>
<dbReference type="PROSITE" id="PS50931">
    <property type="entry name" value="HTH_LYSR"/>
    <property type="match status" value="1"/>
</dbReference>
<dbReference type="SUPFAM" id="SSF46785">
    <property type="entry name" value="Winged helix' DNA-binding domain"/>
    <property type="match status" value="1"/>
</dbReference>
<dbReference type="EMBL" id="LT629748">
    <property type="protein sequence ID" value="SDS21869.1"/>
    <property type="molecule type" value="Genomic_DNA"/>
</dbReference>
<dbReference type="Gene3D" id="3.40.190.10">
    <property type="entry name" value="Periplasmic binding protein-like II"/>
    <property type="match status" value="2"/>
</dbReference>
<dbReference type="GO" id="GO:0003677">
    <property type="term" value="F:DNA binding"/>
    <property type="evidence" value="ECO:0007669"/>
    <property type="project" value="UniProtKB-KW"/>
</dbReference>
<dbReference type="CDD" id="cd08414">
    <property type="entry name" value="PBP2_LTTR_aromatics_like"/>
    <property type="match status" value="1"/>
</dbReference>
<dbReference type="Gene3D" id="1.10.10.10">
    <property type="entry name" value="Winged helix-like DNA-binding domain superfamily/Winged helix DNA-binding domain"/>
    <property type="match status" value="1"/>
</dbReference>
<dbReference type="Pfam" id="PF00126">
    <property type="entry name" value="HTH_1"/>
    <property type="match status" value="1"/>
</dbReference>
<evidence type="ECO:0000256" key="3">
    <source>
        <dbReference type="ARBA" id="ARBA00023125"/>
    </source>
</evidence>
<dbReference type="Pfam" id="PF03466">
    <property type="entry name" value="LysR_substrate"/>
    <property type="match status" value="1"/>
</dbReference>
<dbReference type="InterPro" id="IPR005119">
    <property type="entry name" value="LysR_subst-bd"/>
</dbReference>
<keyword evidence="7" id="KW-1185">Reference proteome</keyword>
<dbReference type="PRINTS" id="PR00039">
    <property type="entry name" value="HTHLYSR"/>
</dbReference>
<evidence type="ECO:0000256" key="2">
    <source>
        <dbReference type="ARBA" id="ARBA00023015"/>
    </source>
</evidence>
<evidence type="ECO:0000313" key="7">
    <source>
        <dbReference type="Proteomes" id="UP000243426"/>
    </source>
</evidence>
<protein>
    <submittedName>
        <fullName evidence="6">Transcriptional regulator, LysR family</fullName>
    </submittedName>
</protein>
<dbReference type="AlphaFoldDB" id="A0A1H1QG71"/>
<proteinExistence type="inferred from homology"/>
<dbReference type="STRING" id="797277.SAMN05216198_1461"/>
<evidence type="ECO:0000313" key="6">
    <source>
        <dbReference type="EMBL" id="SDS21869.1"/>
    </source>
</evidence>
<name>A0A1H1QG71_9GAMM</name>
<evidence type="ECO:0000256" key="4">
    <source>
        <dbReference type="ARBA" id="ARBA00023163"/>
    </source>
</evidence>
<organism evidence="6 7">
    <name type="scientific">Halopseudomonas litoralis</name>
    <dbReference type="NCBI Taxonomy" id="797277"/>
    <lineage>
        <taxon>Bacteria</taxon>
        <taxon>Pseudomonadati</taxon>
        <taxon>Pseudomonadota</taxon>
        <taxon>Gammaproteobacteria</taxon>
        <taxon>Pseudomonadales</taxon>
        <taxon>Pseudomonadaceae</taxon>
        <taxon>Halopseudomonas</taxon>
    </lineage>
</organism>
<dbReference type="PANTHER" id="PTHR30346:SF0">
    <property type="entry name" value="HCA OPERON TRANSCRIPTIONAL ACTIVATOR HCAR"/>
    <property type="match status" value="1"/>
</dbReference>
<dbReference type="GO" id="GO:0032993">
    <property type="term" value="C:protein-DNA complex"/>
    <property type="evidence" value="ECO:0007669"/>
    <property type="project" value="TreeGrafter"/>
</dbReference>
<dbReference type="OrthoDB" id="5289754at2"/>
<dbReference type="PANTHER" id="PTHR30346">
    <property type="entry name" value="TRANSCRIPTIONAL DUAL REGULATOR HCAR-RELATED"/>
    <property type="match status" value="1"/>
</dbReference>
<evidence type="ECO:0000256" key="1">
    <source>
        <dbReference type="ARBA" id="ARBA00009437"/>
    </source>
</evidence>
<dbReference type="FunFam" id="1.10.10.10:FF:000001">
    <property type="entry name" value="LysR family transcriptional regulator"/>
    <property type="match status" value="1"/>
</dbReference>
<dbReference type="SUPFAM" id="SSF53850">
    <property type="entry name" value="Periplasmic binding protein-like II"/>
    <property type="match status" value="1"/>
</dbReference>
<dbReference type="InterPro" id="IPR036388">
    <property type="entry name" value="WH-like_DNA-bd_sf"/>
</dbReference>
<keyword evidence="2" id="KW-0805">Transcription regulation</keyword>
<gene>
    <name evidence="6" type="ORF">SAMN05216198_1461</name>
</gene>
<sequence>MDLRHLRCFLVVAEELHFTRAAKRLHIEPSPLSRTIKELETELGVVLLKRDRHSTRLTHPGKVLMQEVKHVFMALEHAKQSVMAAASGYRSTLRIALSDGAALPQLAPVLARCREEVPDVDVRITEVPLSTQLRGLRDNTFDAGFSRSADVGDSIIARPVWSDPLVIAVPIRHPLLVHAEIPLSELLRHPLVLCHPEIYTGCSHQLNQILRRGDTEPMVIEHVTSMDMMLALVAAGYGVGFTTLSHVAMGQYPDIVARPLDIEDSALITYLLRPDTMQSSQLEGFVARVLNSVEDSVPLVSGVNRSL</sequence>
<feature type="domain" description="HTH lysR-type" evidence="5">
    <location>
        <begin position="1"/>
        <end position="58"/>
    </location>
</feature>